<comment type="caution">
    <text evidence="2">The sequence shown here is derived from an EMBL/GenBank/DDBJ whole genome shotgun (WGS) entry which is preliminary data.</text>
</comment>
<feature type="domain" description="AB hydrolase-1" evidence="1">
    <location>
        <begin position="40"/>
        <end position="305"/>
    </location>
</feature>
<dbReference type="InterPro" id="IPR029058">
    <property type="entry name" value="AB_hydrolase_fold"/>
</dbReference>
<dbReference type="PANTHER" id="PTHR43194">
    <property type="entry name" value="HYDROLASE ALPHA/BETA FOLD FAMILY"/>
    <property type="match status" value="1"/>
</dbReference>
<dbReference type="InterPro" id="IPR050228">
    <property type="entry name" value="Carboxylesterase_BioH"/>
</dbReference>
<accession>A0A2T9YPW0</accession>
<reference evidence="2 3" key="1">
    <citation type="journal article" date="2018" name="MBio">
        <title>Comparative Genomics Reveals the Core Gene Toolbox for the Fungus-Insect Symbiosis.</title>
        <authorList>
            <person name="Wang Y."/>
            <person name="Stata M."/>
            <person name="Wang W."/>
            <person name="Stajich J.E."/>
            <person name="White M.M."/>
            <person name="Moncalvo J.M."/>
        </authorList>
    </citation>
    <scope>NUCLEOTIDE SEQUENCE [LARGE SCALE GENOMIC DNA]</scope>
    <source>
        <strain evidence="2 3">SWE-8-4</strain>
    </source>
</reference>
<dbReference type="PANTHER" id="PTHR43194:SF2">
    <property type="entry name" value="PEROXISOMAL MEMBRANE PROTEIN LPX1"/>
    <property type="match status" value="1"/>
</dbReference>
<sequence>MRVQKHIFQGSTKGIRLAANIYYPSHEISDRASHNNGQTLLFVHANGFHKELWEESLERLFSEAAKNQSCYIEKAVAFDVRHSGESSGLNAQYFDAGIESYSWYLNARDVLAVADQLGRSCSQLVGIGHSFGASSTFLAELMRPCTFGRIFAIEPVILPEHIGSNRVEARTSTVATNTLRRRNAWSSEQEFIEYIKSKQVYANWTPKCQHLYSKHGLYLDPNATVPRYKLSCSPRFEAATYKGSFQAISQIYSNPHMLRCPIKIIVGENSNVLTVDSAVNFTAKIPNASSTVVAGTSHLLLMENPTHISDLLLDFIAVNKGI</sequence>
<dbReference type="EMBL" id="MBFR01000096">
    <property type="protein sequence ID" value="PVU94284.1"/>
    <property type="molecule type" value="Genomic_DNA"/>
</dbReference>
<protein>
    <recommendedName>
        <fullName evidence="1">AB hydrolase-1 domain-containing protein</fullName>
    </recommendedName>
</protein>
<dbReference type="Gene3D" id="3.40.50.1820">
    <property type="entry name" value="alpha/beta hydrolase"/>
    <property type="match status" value="1"/>
</dbReference>
<dbReference type="Proteomes" id="UP000245383">
    <property type="component" value="Unassembled WGS sequence"/>
</dbReference>
<evidence type="ECO:0000313" key="3">
    <source>
        <dbReference type="Proteomes" id="UP000245383"/>
    </source>
</evidence>
<dbReference type="Pfam" id="PF12697">
    <property type="entry name" value="Abhydrolase_6"/>
    <property type="match status" value="1"/>
</dbReference>
<dbReference type="OrthoDB" id="94039at2759"/>
<dbReference type="SUPFAM" id="SSF53474">
    <property type="entry name" value="alpha/beta-Hydrolases"/>
    <property type="match status" value="1"/>
</dbReference>
<proteinExistence type="predicted"/>
<keyword evidence="3" id="KW-1185">Reference proteome</keyword>
<gene>
    <name evidence="2" type="ORF">BB561_002666</name>
</gene>
<dbReference type="AlphaFoldDB" id="A0A2T9YPW0"/>
<organism evidence="2 3">
    <name type="scientific">Smittium simulii</name>
    <dbReference type="NCBI Taxonomy" id="133385"/>
    <lineage>
        <taxon>Eukaryota</taxon>
        <taxon>Fungi</taxon>
        <taxon>Fungi incertae sedis</taxon>
        <taxon>Zoopagomycota</taxon>
        <taxon>Kickxellomycotina</taxon>
        <taxon>Harpellomycetes</taxon>
        <taxon>Harpellales</taxon>
        <taxon>Legeriomycetaceae</taxon>
        <taxon>Smittium</taxon>
    </lineage>
</organism>
<name>A0A2T9YPW0_9FUNG</name>
<dbReference type="InterPro" id="IPR000073">
    <property type="entry name" value="AB_hydrolase_1"/>
</dbReference>
<dbReference type="STRING" id="133385.A0A2T9YPW0"/>
<evidence type="ECO:0000259" key="1">
    <source>
        <dbReference type="Pfam" id="PF12697"/>
    </source>
</evidence>
<evidence type="ECO:0000313" key="2">
    <source>
        <dbReference type="EMBL" id="PVU94284.1"/>
    </source>
</evidence>